<keyword evidence="1 6" id="KW-0479">Metal-binding</keyword>
<dbReference type="Pfam" id="PF25512">
    <property type="entry name" value="zf-CCCH_AtC3H23"/>
    <property type="match status" value="1"/>
</dbReference>
<evidence type="ECO:0000256" key="6">
    <source>
        <dbReference type="PROSITE-ProRule" id="PRU00723"/>
    </source>
</evidence>
<sequence length="394" mass="43348">MMLGEPHRPNPTVHVPPWPLQDDPTADMYAPYSLSPLSVNSDGNANSSGGDYSSYYIQEALTALQRYLPSNGTDIDSDFDVVGRESDAPVDAYSCDHFRMFEFKVRRCARGRSHDWTECPYAHPGEKARRRDPRKYHYSGTACPDFRKGNCKKSDACEFAHGVFECWLHPARYRTQPCKDGTSCRRRVCFFAHTPEQLRVLPQQSPRSVSNSVNSVESYDGSPLRHAIEATCAKSLSFLSSPSSISPPGTPPADSPPLSPMTQSLSRSLGSSSINEMAASLRNLQLGKVKSLPSSRNVPMGSPVFGSPRGSMLRPGFCSVPTTPTQVPTRPGIGYLDCWDQCCAEEPPMERVESGRDLRAKMFEKLSKENSLGRVETSPSSGGPDVGWVSELVK</sequence>
<keyword evidence="4 6" id="KW-0862">Zinc</keyword>
<feature type="zinc finger region" description="C3H1-type" evidence="6">
    <location>
        <begin position="138"/>
        <end position="164"/>
    </location>
</feature>
<evidence type="ECO:0000256" key="1">
    <source>
        <dbReference type="ARBA" id="ARBA00022723"/>
    </source>
</evidence>
<dbReference type="GeneID" id="109010264"/>
<evidence type="ECO:0000256" key="4">
    <source>
        <dbReference type="ARBA" id="ARBA00022833"/>
    </source>
</evidence>
<dbReference type="OrthoDB" id="410307at2759"/>
<dbReference type="KEGG" id="jre:109010264"/>
<dbReference type="InterPro" id="IPR045234">
    <property type="entry name" value="Unkempt-like"/>
</dbReference>
<evidence type="ECO:0000313" key="9">
    <source>
        <dbReference type="Proteomes" id="UP000235220"/>
    </source>
</evidence>
<dbReference type="InterPro" id="IPR057444">
    <property type="entry name" value="Znf-CCCH_AtC3H23-like"/>
</dbReference>
<evidence type="ECO:0000256" key="3">
    <source>
        <dbReference type="ARBA" id="ARBA00022771"/>
    </source>
</evidence>
<dbReference type="RefSeq" id="XP_018846592.1">
    <property type="nucleotide sequence ID" value="XM_018991047.2"/>
</dbReference>
<dbReference type="Proteomes" id="UP000235220">
    <property type="component" value="Chromosome 1"/>
</dbReference>
<dbReference type="FunFam" id="3.30.1370.210:FF:000009">
    <property type="entry name" value="Zinc finger CCCH domain-containing protein 66"/>
    <property type="match status" value="1"/>
</dbReference>
<protein>
    <submittedName>
        <fullName evidence="10">Zinc finger CCCH domain-containing protein 20-like</fullName>
    </submittedName>
</protein>
<feature type="compositionally biased region" description="Pro residues" evidence="7">
    <location>
        <begin position="248"/>
        <end position="259"/>
    </location>
</feature>
<organism evidence="9 10">
    <name type="scientific">Juglans regia</name>
    <name type="common">English walnut</name>
    <dbReference type="NCBI Taxonomy" id="51240"/>
    <lineage>
        <taxon>Eukaryota</taxon>
        <taxon>Viridiplantae</taxon>
        <taxon>Streptophyta</taxon>
        <taxon>Embryophyta</taxon>
        <taxon>Tracheophyta</taxon>
        <taxon>Spermatophyta</taxon>
        <taxon>Magnoliopsida</taxon>
        <taxon>eudicotyledons</taxon>
        <taxon>Gunneridae</taxon>
        <taxon>Pentapetalae</taxon>
        <taxon>rosids</taxon>
        <taxon>fabids</taxon>
        <taxon>Fagales</taxon>
        <taxon>Juglandaceae</taxon>
        <taxon>Juglans</taxon>
    </lineage>
</organism>
<keyword evidence="3 6" id="KW-0863">Zinc-finger</keyword>
<dbReference type="InParanoid" id="A0A2I4GRS1"/>
<feature type="domain" description="C3H1-type" evidence="8">
    <location>
        <begin position="138"/>
        <end position="164"/>
    </location>
</feature>
<dbReference type="GO" id="GO:0003677">
    <property type="term" value="F:DNA binding"/>
    <property type="evidence" value="ECO:0007669"/>
    <property type="project" value="UniProtKB-KW"/>
</dbReference>
<dbReference type="STRING" id="51240.A0A2I4GRS1"/>
<dbReference type="PANTHER" id="PTHR14493">
    <property type="entry name" value="UNKEMPT FAMILY MEMBER"/>
    <property type="match status" value="1"/>
</dbReference>
<dbReference type="PANTHER" id="PTHR14493:SF155">
    <property type="entry name" value="ZINC FINGER CCCH DOMAIN-CONTAINING PROTEIN 20"/>
    <property type="match status" value="1"/>
</dbReference>
<evidence type="ECO:0000256" key="7">
    <source>
        <dbReference type="SAM" id="MobiDB-lite"/>
    </source>
</evidence>
<keyword evidence="9" id="KW-1185">Reference proteome</keyword>
<dbReference type="GO" id="GO:0008270">
    <property type="term" value="F:zinc ion binding"/>
    <property type="evidence" value="ECO:0007669"/>
    <property type="project" value="UniProtKB-KW"/>
</dbReference>
<dbReference type="SMART" id="SM00356">
    <property type="entry name" value="ZnF_C3H1"/>
    <property type="match status" value="2"/>
</dbReference>
<dbReference type="FunCoup" id="A0A2I4GRS1">
    <property type="interactions" value="439"/>
</dbReference>
<name>A0A2I4GRS1_JUGRE</name>
<gene>
    <name evidence="10" type="primary">LOC109010264</name>
</gene>
<dbReference type="Pfam" id="PF00642">
    <property type="entry name" value="zf-CCCH"/>
    <property type="match status" value="1"/>
</dbReference>
<keyword evidence="5" id="KW-0238">DNA-binding</keyword>
<dbReference type="Gene3D" id="3.30.1370.210">
    <property type="match status" value="1"/>
</dbReference>
<dbReference type="InterPro" id="IPR000571">
    <property type="entry name" value="Znf_CCCH"/>
</dbReference>
<dbReference type="AlphaFoldDB" id="A0A2I4GRS1"/>
<proteinExistence type="predicted"/>
<feature type="region of interest" description="Disordered" evidence="7">
    <location>
        <begin position="1"/>
        <end position="20"/>
    </location>
</feature>
<accession>A0A2I4GRS1</accession>
<feature type="region of interest" description="Disordered" evidence="7">
    <location>
        <begin position="241"/>
        <end position="271"/>
    </location>
</feature>
<evidence type="ECO:0000256" key="5">
    <source>
        <dbReference type="ARBA" id="ARBA00023125"/>
    </source>
</evidence>
<evidence type="ECO:0000313" key="10">
    <source>
        <dbReference type="RefSeq" id="XP_018846592.1"/>
    </source>
</evidence>
<evidence type="ECO:0000256" key="2">
    <source>
        <dbReference type="ARBA" id="ARBA00022737"/>
    </source>
</evidence>
<evidence type="ECO:0000259" key="8">
    <source>
        <dbReference type="PROSITE" id="PS50103"/>
    </source>
</evidence>
<reference evidence="10" key="1">
    <citation type="submission" date="2025-08" db="UniProtKB">
        <authorList>
            <consortium name="RefSeq"/>
        </authorList>
    </citation>
    <scope>IDENTIFICATION</scope>
    <source>
        <tissue evidence="10">Leaves</tissue>
    </source>
</reference>
<keyword evidence="2" id="KW-0677">Repeat</keyword>
<feature type="region of interest" description="Disordered" evidence="7">
    <location>
        <begin position="367"/>
        <end position="394"/>
    </location>
</feature>
<dbReference type="PROSITE" id="PS50103">
    <property type="entry name" value="ZF_C3H1"/>
    <property type="match status" value="1"/>
</dbReference>
<dbReference type="GO" id="GO:0006355">
    <property type="term" value="P:regulation of DNA-templated transcription"/>
    <property type="evidence" value="ECO:0007669"/>
    <property type="project" value="UniProtKB-ARBA"/>
</dbReference>